<dbReference type="NCBIfam" id="TIGR00952">
    <property type="entry name" value="S15_bact"/>
    <property type="match status" value="1"/>
</dbReference>
<keyword evidence="9" id="KW-1185">Reference proteome</keyword>
<dbReference type="HAMAP" id="MF_01343_B">
    <property type="entry name" value="Ribosomal_uS15_B"/>
    <property type="match status" value="1"/>
</dbReference>
<accession>A0A974PW29</accession>
<comment type="function">
    <text evidence="4">Forms an intersubunit bridge (bridge B4) with the 23S rRNA of the 50S subunit in the ribosome.</text>
</comment>
<feature type="region of interest" description="Disordered" evidence="7">
    <location>
        <begin position="1"/>
        <end position="21"/>
    </location>
</feature>
<keyword evidence="2 4" id="KW-0687">Ribonucleoprotein</keyword>
<dbReference type="SMART" id="SM01387">
    <property type="entry name" value="Ribosomal_S15"/>
    <property type="match status" value="1"/>
</dbReference>
<gene>
    <name evidence="4 8" type="primary">rpsO</name>
    <name evidence="8" type="ORF">IWH25_12160</name>
</gene>
<proteinExistence type="inferred from homology"/>
<dbReference type="EMBL" id="CP064781">
    <property type="protein sequence ID" value="QRJ62534.1"/>
    <property type="molecule type" value="Genomic_DNA"/>
</dbReference>
<dbReference type="InterPro" id="IPR005290">
    <property type="entry name" value="Ribosomal_uS15_bac-type"/>
</dbReference>
<dbReference type="Gene3D" id="1.10.287.10">
    <property type="entry name" value="S15/NS1, RNA-binding"/>
    <property type="match status" value="1"/>
</dbReference>
<evidence type="ECO:0000256" key="1">
    <source>
        <dbReference type="ARBA" id="ARBA00022980"/>
    </source>
</evidence>
<dbReference type="InterPro" id="IPR009068">
    <property type="entry name" value="uS15_NS1_RNA-bd_sf"/>
</dbReference>
<name>A0A974PW29_9RHOO</name>
<dbReference type="GO" id="GO:0022627">
    <property type="term" value="C:cytosolic small ribosomal subunit"/>
    <property type="evidence" value="ECO:0007669"/>
    <property type="project" value="TreeGrafter"/>
</dbReference>
<dbReference type="GO" id="GO:0003735">
    <property type="term" value="F:structural constituent of ribosome"/>
    <property type="evidence" value="ECO:0007669"/>
    <property type="project" value="InterPro"/>
</dbReference>
<dbReference type="Gene3D" id="6.10.250.3130">
    <property type="match status" value="1"/>
</dbReference>
<reference evidence="8" key="1">
    <citation type="submission" date="2020-11" db="EMBL/GenBank/DDBJ databases">
        <title>Azospira restricta DSM 18626 genome sequence.</title>
        <authorList>
            <person name="Moe W.M."/>
        </authorList>
    </citation>
    <scope>NUCLEOTIDE SEQUENCE</scope>
    <source>
        <strain evidence="8">DSM 18626</strain>
    </source>
</reference>
<evidence type="ECO:0000256" key="7">
    <source>
        <dbReference type="SAM" id="MobiDB-lite"/>
    </source>
</evidence>
<evidence type="ECO:0000256" key="2">
    <source>
        <dbReference type="ARBA" id="ARBA00023274"/>
    </source>
</evidence>
<protein>
    <recommendedName>
        <fullName evidence="4">Small ribosomal subunit protein uS15</fullName>
    </recommendedName>
</protein>
<comment type="function">
    <text evidence="4 6">One of the primary rRNA binding proteins, it binds directly to 16S rRNA where it helps nucleate assembly of the platform of the 30S subunit by binding and bridging several RNA helices of the 16S rRNA.</text>
</comment>
<dbReference type="GO" id="GO:0006412">
    <property type="term" value="P:translation"/>
    <property type="evidence" value="ECO:0007669"/>
    <property type="project" value="UniProtKB-UniRule"/>
</dbReference>
<dbReference type="KEGG" id="ares:IWH25_12160"/>
<dbReference type="FunFam" id="1.10.287.10:FF:000002">
    <property type="entry name" value="30S ribosomal protein S15"/>
    <property type="match status" value="1"/>
</dbReference>
<dbReference type="InterPro" id="IPR000589">
    <property type="entry name" value="Ribosomal_uS15"/>
</dbReference>
<dbReference type="Pfam" id="PF00312">
    <property type="entry name" value="Ribosomal_S15"/>
    <property type="match status" value="1"/>
</dbReference>
<dbReference type="PANTHER" id="PTHR23321">
    <property type="entry name" value="RIBOSOMAL PROTEIN S15, BACTERIAL AND ORGANELLAR"/>
    <property type="match status" value="1"/>
</dbReference>
<evidence type="ECO:0000256" key="6">
    <source>
        <dbReference type="RuleBase" id="RU004524"/>
    </source>
</evidence>
<evidence type="ECO:0000256" key="3">
    <source>
        <dbReference type="ARBA" id="ARBA00064542"/>
    </source>
</evidence>
<dbReference type="CDD" id="cd00353">
    <property type="entry name" value="Ribosomal_S15p_S13e"/>
    <property type="match status" value="1"/>
</dbReference>
<dbReference type="PANTHER" id="PTHR23321:SF26">
    <property type="entry name" value="SMALL RIBOSOMAL SUBUNIT PROTEIN US15M"/>
    <property type="match status" value="1"/>
</dbReference>
<dbReference type="Proteomes" id="UP000663444">
    <property type="component" value="Chromosome"/>
</dbReference>
<dbReference type="AlphaFoldDB" id="A0A974PW29"/>
<keyword evidence="1 4" id="KW-0689">Ribosomal protein</keyword>
<comment type="subunit">
    <text evidence="3 4">Part of the 30S ribosomal subunit. Forms a bridge to the 50S subunit in the 70S ribosome, contacting the 23S rRNA.</text>
</comment>
<evidence type="ECO:0000313" key="8">
    <source>
        <dbReference type="EMBL" id="QRJ62534.1"/>
    </source>
</evidence>
<evidence type="ECO:0000256" key="5">
    <source>
        <dbReference type="RuleBase" id="RU003919"/>
    </source>
</evidence>
<keyword evidence="4 6" id="KW-0694">RNA-binding</keyword>
<dbReference type="PROSITE" id="PS00362">
    <property type="entry name" value="RIBOSOMAL_S15"/>
    <property type="match status" value="1"/>
</dbReference>
<comment type="similarity">
    <text evidence="4 5">Belongs to the universal ribosomal protein uS15 family.</text>
</comment>
<evidence type="ECO:0000313" key="9">
    <source>
        <dbReference type="Proteomes" id="UP000663444"/>
    </source>
</evidence>
<dbReference type="RefSeq" id="WP_203386066.1">
    <property type="nucleotide sequence ID" value="NZ_CP064781.1"/>
</dbReference>
<dbReference type="GO" id="GO:0019843">
    <property type="term" value="F:rRNA binding"/>
    <property type="evidence" value="ECO:0007669"/>
    <property type="project" value="UniProtKB-UniRule"/>
</dbReference>
<keyword evidence="4 6" id="KW-0699">rRNA-binding</keyword>
<dbReference type="SUPFAM" id="SSF47060">
    <property type="entry name" value="S15/NS1 RNA-binding domain"/>
    <property type="match status" value="1"/>
</dbReference>
<evidence type="ECO:0000256" key="4">
    <source>
        <dbReference type="HAMAP-Rule" id="MF_01343"/>
    </source>
</evidence>
<sequence>MAINTAQKSQIVTDYQRAQGDTGSPEVQVALLTARINDLTGHFKEHVKDHHSRRGLLRMVSRRRKLLDYLKRTNVDGYRALIERLGLRK</sequence>
<organism evidence="8 9">
    <name type="scientific">Azospira restricta</name>
    <dbReference type="NCBI Taxonomy" id="404405"/>
    <lineage>
        <taxon>Bacteria</taxon>
        <taxon>Pseudomonadati</taxon>
        <taxon>Pseudomonadota</taxon>
        <taxon>Betaproteobacteria</taxon>
        <taxon>Rhodocyclales</taxon>
        <taxon>Rhodocyclaceae</taxon>
        <taxon>Azospira</taxon>
    </lineage>
</organism>
<feature type="compositionally biased region" description="Polar residues" evidence="7">
    <location>
        <begin position="1"/>
        <end position="13"/>
    </location>
</feature>